<dbReference type="PANTHER" id="PTHR11571">
    <property type="entry name" value="GLUTATHIONE S-TRANSFERASE"/>
    <property type="match status" value="1"/>
</dbReference>
<evidence type="ECO:0000256" key="2">
    <source>
        <dbReference type="ARBA" id="ARBA00022679"/>
    </source>
</evidence>
<dbReference type="PROSITE" id="PS50405">
    <property type="entry name" value="GST_CTER"/>
    <property type="match status" value="1"/>
</dbReference>
<reference evidence="9" key="1">
    <citation type="submission" date="2017-02" db="UniProtKB">
        <authorList>
            <consortium name="WormBaseParasite"/>
        </authorList>
    </citation>
    <scope>IDENTIFICATION</scope>
</reference>
<dbReference type="AlphaFoldDB" id="A0A0M3JEJ4"/>
<proteinExistence type="inferred from homology"/>
<dbReference type="InterPro" id="IPR004046">
    <property type="entry name" value="GST_C"/>
</dbReference>
<evidence type="ECO:0000256" key="4">
    <source>
        <dbReference type="ARBA" id="ARBA00047960"/>
    </source>
</evidence>
<sequence length="145" mass="16486">MFGKNFRQPNENISGLAGKTPLEEALIDSVADGHKDFVYECRPFFLIMTGFTKGDKDAIYKDVVVPARNKYLVALERFLAKAESGFLVGKSLTWIDLVISEDLATWDQINPTFLHGHPKLKKYIQAIRALPKVKEWIEKRPHAVI</sequence>
<evidence type="ECO:0000313" key="7">
    <source>
        <dbReference type="EMBL" id="VDK26131.1"/>
    </source>
</evidence>
<dbReference type="SUPFAM" id="SSF47616">
    <property type="entry name" value="GST C-terminal domain-like"/>
    <property type="match status" value="1"/>
</dbReference>
<dbReference type="CDD" id="cd03192">
    <property type="entry name" value="GST_C_Sigma_like"/>
    <property type="match status" value="1"/>
</dbReference>
<dbReference type="GO" id="GO:0004364">
    <property type="term" value="F:glutathione transferase activity"/>
    <property type="evidence" value="ECO:0007669"/>
    <property type="project" value="UniProtKB-EC"/>
</dbReference>
<evidence type="ECO:0000259" key="6">
    <source>
        <dbReference type="PROSITE" id="PS50405"/>
    </source>
</evidence>
<dbReference type="InterPro" id="IPR010987">
    <property type="entry name" value="Glutathione-S-Trfase_C-like"/>
</dbReference>
<dbReference type="WBParaSite" id="ASIM_0000604001-mRNA-1">
    <property type="protein sequence ID" value="ASIM_0000604001-mRNA-1"/>
    <property type="gene ID" value="ASIM_0000604001"/>
</dbReference>
<dbReference type="Gene3D" id="1.20.1050.10">
    <property type="match status" value="1"/>
</dbReference>
<dbReference type="Proteomes" id="UP000267096">
    <property type="component" value="Unassembled WGS sequence"/>
</dbReference>
<dbReference type="InterPro" id="IPR050213">
    <property type="entry name" value="GST_superfamily"/>
</dbReference>
<dbReference type="EMBL" id="UYRR01011874">
    <property type="protein sequence ID" value="VDK26131.1"/>
    <property type="molecule type" value="Genomic_DNA"/>
</dbReference>
<accession>A0A0M3JEJ4</accession>
<evidence type="ECO:0000313" key="8">
    <source>
        <dbReference type="Proteomes" id="UP000267096"/>
    </source>
</evidence>
<gene>
    <name evidence="7" type="ORF">ASIM_LOCUS5828</name>
</gene>
<evidence type="ECO:0000313" key="9">
    <source>
        <dbReference type="WBParaSite" id="ASIM_0000604001-mRNA-1"/>
    </source>
</evidence>
<dbReference type="GO" id="GO:0006749">
    <property type="term" value="P:glutathione metabolic process"/>
    <property type="evidence" value="ECO:0007669"/>
    <property type="project" value="TreeGrafter"/>
</dbReference>
<evidence type="ECO:0000256" key="5">
    <source>
        <dbReference type="ARBA" id="ARBA00078118"/>
    </source>
</evidence>
<evidence type="ECO:0000256" key="3">
    <source>
        <dbReference type="ARBA" id="ARBA00038317"/>
    </source>
</evidence>
<dbReference type="EC" id="2.5.1.18" evidence="1"/>
<name>A0A0M3JEJ4_ANISI</name>
<comment type="similarity">
    <text evidence="3">Belongs to the GST superfamily. Sigma family.</text>
</comment>
<keyword evidence="2" id="KW-0808">Transferase</keyword>
<evidence type="ECO:0000256" key="1">
    <source>
        <dbReference type="ARBA" id="ARBA00012452"/>
    </source>
</evidence>
<reference evidence="7 8" key="2">
    <citation type="submission" date="2018-11" db="EMBL/GenBank/DDBJ databases">
        <authorList>
            <consortium name="Pathogen Informatics"/>
        </authorList>
    </citation>
    <scope>NUCLEOTIDE SEQUENCE [LARGE SCALE GENOMIC DNA]</scope>
</reference>
<organism evidence="9">
    <name type="scientific">Anisakis simplex</name>
    <name type="common">Herring worm</name>
    <dbReference type="NCBI Taxonomy" id="6269"/>
    <lineage>
        <taxon>Eukaryota</taxon>
        <taxon>Metazoa</taxon>
        <taxon>Ecdysozoa</taxon>
        <taxon>Nematoda</taxon>
        <taxon>Chromadorea</taxon>
        <taxon>Rhabditida</taxon>
        <taxon>Spirurina</taxon>
        <taxon>Ascaridomorpha</taxon>
        <taxon>Ascaridoidea</taxon>
        <taxon>Anisakidae</taxon>
        <taxon>Anisakis</taxon>
        <taxon>Anisakis simplex complex</taxon>
    </lineage>
</organism>
<protein>
    <recommendedName>
        <fullName evidence="1">glutathione transferase</fullName>
        <ecNumber evidence="1">2.5.1.18</ecNumber>
    </recommendedName>
    <alternativeName>
        <fullName evidence="5">GST class-sigma</fullName>
    </alternativeName>
</protein>
<comment type="catalytic activity">
    <reaction evidence="4">
        <text>RX + glutathione = an S-substituted glutathione + a halide anion + H(+)</text>
        <dbReference type="Rhea" id="RHEA:16437"/>
        <dbReference type="ChEBI" id="CHEBI:15378"/>
        <dbReference type="ChEBI" id="CHEBI:16042"/>
        <dbReference type="ChEBI" id="CHEBI:17792"/>
        <dbReference type="ChEBI" id="CHEBI:57925"/>
        <dbReference type="ChEBI" id="CHEBI:90779"/>
        <dbReference type="EC" id="2.5.1.18"/>
    </reaction>
</comment>
<dbReference type="PANTHER" id="PTHR11571:SF224">
    <property type="entry name" value="HEMATOPOIETIC PROSTAGLANDIN D SYNTHASE"/>
    <property type="match status" value="1"/>
</dbReference>
<dbReference type="InterPro" id="IPR036282">
    <property type="entry name" value="Glutathione-S-Trfase_C_sf"/>
</dbReference>
<dbReference type="FunFam" id="1.20.1050.10:FF:000031">
    <property type="entry name" value="Glutathione S-Transferase"/>
    <property type="match status" value="1"/>
</dbReference>
<feature type="domain" description="GST C-terminal" evidence="6">
    <location>
        <begin position="20"/>
        <end position="145"/>
    </location>
</feature>
<keyword evidence="8" id="KW-1185">Reference proteome</keyword>
<dbReference type="OrthoDB" id="414243at2759"/>
<dbReference type="Pfam" id="PF14497">
    <property type="entry name" value="GST_C_3"/>
    <property type="match status" value="1"/>
</dbReference>
<dbReference type="GO" id="GO:0005737">
    <property type="term" value="C:cytoplasm"/>
    <property type="evidence" value="ECO:0007669"/>
    <property type="project" value="UniProtKB-ARBA"/>
</dbReference>